<accession>A0A1B7KQ46</accession>
<evidence type="ECO:0000256" key="3">
    <source>
        <dbReference type="ARBA" id="ARBA00022801"/>
    </source>
</evidence>
<evidence type="ECO:0000259" key="7">
    <source>
        <dbReference type="PROSITE" id="PS50830"/>
    </source>
</evidence>
<dbReference type="InterPro" id="IPR035437">
    <property type="entry name" value="SNase_OB-fold_sf"/>
</dbReference>
<evidence type="ECO:0000256" key="5">
    <source>
        <dbReference type="SAM" id="Phobius"/>
    </source>
</evidence>
<evidence type="ECO:0000313" key="9">
    <source>
        <dbReference type="Proteomes" id="UP000078290"/>
    </source>
</evidence>
<dbReference type="InterPro" id="IPR016071">
    <property type="entry name" value="Staphylococal_nuclease_OB-fold"/>
</dbReference>
<feature type="compositionally biased region" description="Low complexity" evidence="4">
    <location>
        <begin position="275"/>
        <end position="288"/>
    </location>
</feature>
<dbReference type="SMART" id="SM00318">
    <property type="entry name" value="SNc"/>
    <property type="match status" value="1"/>
</dbReference>
<dbReference type="PANTHER" id="PTHR12302:SF3">
    <property type="entry name" value="SERINE_THREONINE-PROTEIN KINASE 31"/>
    <property type="match status" value="1"/>
</dbReference>
<feature type="signal peptide" evidence="6">
    <location>
        <begin position="1"/>
        <end position="23"/>
    </location>
</feature>
<evidence type="ECO:0000256" key="2">
    <source>
        <dbReference type="ARBA" id="ARBA00022759"/>
    </source>
</evidence>
<dbReference type="EMBL" id="LXMA01000034">
    <property type="protein sequence ID" value="OAT72208.1"/>
    <property type="molecule type" value="Genomic_DNA"/>
</dbReference>
<evidence type="ECO:0000256" key="4">
    <source>
        <dbReference type="SAM" id="MobiDB-lite"/>
    </source>
</evidence>
<reference evidence="9" key="1">
    <citation type="submission" date="2016-05" db="EMBL/GenBank/DDBJ databases">
        <authorList>
            <person name="Wang W."/>
            <person name="Zhu L."/>
        </authorList>
    </citation>
    <scope>NUCLEOTIDE SEQUENCE [LARGE SCALE GENOMIC DNA]</scope>
    <source>
        <strain evidence="9">W-2</strain>
    </source>
</reference>
<evidence type="ECO:0000256" key="1">
    <source>
        <dbReference type="ARBA" id="ARBA00022722"/>
    </source>
</evidence>
<dbReference type="PANTHER" id="PTHR12302">
    <property type="entry name" value="EBNA2 BINDING PROTEIN P100"/>
    <property type="match status" value="1"/>
</dbReference>
<protein>
    <submittedName>
        <fullName evidence="8">Nuclease</fullName>
    </submittedName>
</protein>
<feature type="transmembrane region" description="Helical" evidence="5">
    <location>
        <begin position="306"/>
        <end position="323"/>
    </location>
</feature>
<evidence type="ECO:0000313" key="8">
    <source>
        <dbReference type="EMBL" id="OAT72208.1"/>
    </source>
</evidence>
<comment type="caution">
    <text evidence="8">The sequence shown here is derived from an EMBL/GenBank/DDBJ whole genome shotgun (WGS) entry which is preliminary data.</text>
</comment>
<proteinExistence type="predicted"/>
<dbReference type="SUPFAM" id="SSF50199">
    <property type="entry name" value="Staphylococcal nuclease"/>
    <property type="match status" value="1"/>
</dbReference>
<dbReference type="GO" id="GO:0004519">
    <property type="term" value="F:endonuclease activity"/>
    <property type="evidence" value="ECO:0007669"/>
    <property type="project" value="UniProtKB-KW"/>
</dbReference>
<sequence>MQKFISALVIMAFTAIFPGYSFAHPGTLDELGGHFRKSDCTYLLHEPTSIAMQAKNKAELAQLIKKHNSNSECVQQLTLDKIDLQGHTLGGTSSPAAPSPKLSANQSSSLQLGKKYPAKLVTCIDGDTARFMVNGREYTTRFLFIDTPESTIQIEPYGKEASRFTCSRLSRGNITLETDGNTLFDKYHRLLAWVWVGDKLLQEEIAKAGLVEDFYDYGDYKYEDRIRAAMDEAKQSGAGMYKASSPKTNSSNRPTTKQTHKTESENQESAAKSPDNQQKDQQAQANKQSEQETNEKETSDSNTKHPVFFLLMLAFIVAFFYFFKSKINL</sequence>
<feature type="compositionally biased region" description="Polar residues" evidence="4">
    <location>
        <begin position="245"/>
        <end position="257"/>
    </location>
</feature>
<evidence type="ECO:0000256" key="6">
    <source>
        <dbReference type="SAM" id="SignalP"/>
    </source>
</evidence>
<keyword evidence="2" id="KW-0255">Endonuclease</keyword>
<feature type="compositionally biased region" description="Basic and acidic residues" evidence="4">
    <location>
        <begin position="289"/>
        <end position="301"/>
    </location>
</feature>
<gene>
    <name evidence="8" type="ORF">A7K69_08680</name>
</gene>
<name>A0A1B7KQ46_PARTM</name>
<keyword evidence="6" id="KW-0732">Signal</keyword>
<keyword evidence="3" id="KW-0378">Hydrolase</keyword>
<feature type="domain" description="TNase-like" evidence="7">
    <location>
        <begin position="114"/>
        <end position="243"/>
    </location>
</feature>
<dbReference type="GO" id="GO:0016787">
    <property type="term" value="F:hydrolase activity"/>
    <property type="evidence" value="ECO:0007669"/>
    <property type="project" value="UniProtKB-KW"/>
</dbReference>
<dbReference type="Gene3D" id="2.40.50.90">
    <property type="match status" value="1"/>
</dbReference>
<dbReference type="RefSeq" id="WP_064552000.1">
    <property type="nucleotide sequence ID" value="NZ_LXMA01000034.1"/>
</dbReference>
<dbReference type="OrthoDB" id="4376109at2"/>
<keyword evidence="5" id="KW-0812">Transmembrane</keyword>
<dbReference type="Proteomes" id="UP000078290">
    <property type="component" value="Unassembled WGS sequence"/>
</dbReference>
<keyword evidence="5" id="KW-0472">Membrane</keyword>
<dbReference type="AlphaFoldDB" id="A0A1B7KQ46"/>
<organism evidence="8 9">
    <name type="scientific">Parageobacillus thermoglucosidasius</name>
    <name type="common">Geobacillus thermoglucosidasius</name>
    <dbReference type="NCBI Taxonomy" id="1426"/>
    <lineage>
        <taxon>Bacteria</taxon>
        <taxon>Bacillati</taxon>
        <taxon>Bacillota</taxon>
        <taxon>Bacilli</taxon>
        <taxon>Bacillales</taxon>
        <taxon>Anoxybacillaceae</taxon>
        <taxon>Parageobacillus</taxon>
    </lineage>
</organism>
<dbReference type="PROSITE" id="PS50830">
    <property type="entry name" value="TNASE_3"/>
    <property type="match status" value="1"/>
</dbReference>
<keyword evidence="1" id="KW-0540">Nuclease</keyword>
<keyword evidence="5" id="KW-1133">Transmembrane helix</keyword>
<feature type="region of interest" description="Disordered" evidence="4">
    <location>
        <begin position="237"/>
        <end position="301"/>
    </location>
</feature>
<feature type="chain" id="PRO_5008596391" evidence="6">
    <location>
        <begin position="24"/>
        <end position="329"/>
    </location>
</feature>
<dbReference type="Pfam" id="PF00565">
    <property type="entry name" value="SNase"/>
    <property type="match status" value="1"/>
</dbReference>